<keyword evidence="4" id="KW-1185">Reference proteome</keyword>
<dbReference type="AlphaFoldDB" id="A0A1B0CIC6"/>
<dbReference type="VEuPathDB" id="VectorBase:LLONM1_010105"/>
<reference evidence="3" key="3">
    <citation type="submission" date="2020-05" db="UniProtKB">
        <authorList>
            <consortium name="EnsemblMetazoa"/>
        </authorList>
    </citation>
    <scope>IDENTIFICATION</scope>
    <source>
        <strain evidence="3">Jacobina</strain>
    </source>
</reference>
<evidence type="ECO:0000256" key="1">
    <source>
        <dbReference type="SAM" id="MobiDB-lite"/>
    </source>
</evidence>
<sequence length="164" mass="18534">MPLAMTLNLRSEPKHLNEHPDRPIPVETVTEEAEEAQEESSSAGNDEPSEEADNEETTEEQEATEEVTEVTTKLPITPVEQRLKQITEEIEKFSNADVDSEIGRQSFFSLSDLIKNLRPNDKKTPQIDSDYSNTMRVLGDTKSLINDDARKLKEGTVKITRSLY</sequence>
<feature type="compositionally biased region" description="Acidic residues" evidence="1">
    <location>
        <begin position="47"/>
        <end position="68"/>
    </location>
</feature>
<dbReference type="RefSeq" id="XP_055693182.1">
    <property type="nucleotide sequence ID" value="XM_055837207.1"/>
</dbReference>
<feature type="region of interest" description="Disordered" evidence="1">
    <location>
        <begin position="1"/>
        <end position="76"/>
    </location>
</feature>
<evidence type="ECO:0000313" key="3">
    <source>
        <dbReference type="EnsemblMetazoa" id="LLOJ004188-PA"/>
    </source>
</evidence>
<feature type="compositionally biased region" description="Basic and acidic residues" evidence="1">
    <location>
        <begin position="11"/>
        <end position="24"/>
    </location>
</feature>
<dbReference type="VEuPathDB" id="VectorBase:LLOJ004188"/>
<name>A0A1B0CIC6_LUTLO</name>
<feature type="compositionally biased region" description="Acidic residues" evidence="1">
    <location>
        <begin position="29"/>
        <end position="38"/>
    </location>
</feature>
<protein>
    <submittedName>
        <fullName evidence="2 3">Uncharacterized protein</fullName>
    </submittedName>
</protein>
<dbReference type="GeneID" id="129795729"/>
<reference evidence="4" key="1">
    <citation type="submission" date="2012-05" db="EMBL/GenBank/DDBJ databases">
        <title>Whole Genome Assembly of Lutzomyia longipalpis.</title>
        <authorList>
            <person name="Richards S."/>
            <person name="Qu C."/>
            <person name="Dillon R."/>
            <person name="Worley K."/>
            <person name="Scherer S."/>
            <person name="Batterton M."/>
            <person name="Taylor A."/>
            <person name="Hawes A."/>
            <person name="Hernandez B."/>
            <person name="Kovar C."/>
            <person name="Mandapat C."/>
            <person name="Pham C."/>
            <person name="Qu C."/>
            <person name="Jing C."/>
            <person name="Bess C."/>
            <person name="Bandaranaike D."/>
            <person name="Ngo D."/>
            <person name="Ongeri F."/>
            <person name="Arias F."/>
            <person name="Lara F."/>
            <person name="Weissenberger G."/>
            <person name="Kamau G."/>
            <person name="Han H."/>
            <person name="Shen H."/>
            <person name="Dinh H."/>
            <person name="Khalil I."/>
            <person name="Jones J."/>
            <person name="Shafer J."/>
            <person name="Jayaseelan J."/>
            <person name="Quiroz J."/>
            <person name="Blankenburg K."/>
            <person name="Nguyen L."/>
            <person name="Jackson L."/>
            <person name="Francisco L."/>
            <person name="Tang L.-Y."/>
            <person name="Pu L.-L."/>
            <person name="Perales L."/>
            <person name="Lorensuhewa L."/>
            <person name="Munidasa M."/>
            <person name="Coyle M."/>
            <person name="Taylor M."/>
            <person name="Puazo M."/>
            <person name="Firestine M."/>
            <person name="Scheel M."/>
            <person name="Javaid M."/>
            <person name="Wang M."/>
            <person name="Li M."/>
            <person name="Tabassum N."/>
            <person name="Saada N."/>
            <person name="Osuji N."/>
            <person name="Aqrawi P."/>
            <person name="Fu Q."/>
            <person name="Thornton R."/>
            <person name="Raj R."/>
            <person name="Goodspeed R."/>
            <person name="Mata R."/>
            <person name="Najjar R."/>
            <person name="Gubbala S."/>
            <person name="Lee S."/>
            <person name="Denson S."/>
            <person name="Patil S."/>
            <person name="Macmil S."/>
            <person name="Qi S."/>
            <person name="Matskevitch T."/>
            <person name="Palculict T."/>
            <person name="Mathew T."/>
            <person name="Vee V."/>
            <person name="Velamala V."/>
            <person name="Korchina V."/>
            <person name="Cai W."/>
            <person name="Liu W."/>
            <person name="Dai W."/>
            <person name="Zou X."/>
            <person name="Zhu Y."/>
            <person name="Zhang Y."/>
            <person name="Wu Y.-Q."/>
            <person name="Xin Y."/>
            <person name="Nazarath L."/>
            <person name="Kovar C."/>
            <person name="Han Y."/>
            <person name="Muzny D."/>
            <person name="Gibbs R."/>
        </authorList>
    </citation>
    <scope>NUCLEOTIDE SEQUENCE [LARGE SCALE GENOMIC DNA]</scope>
    <source>
        <strain evidence="4">Jacobina</strain>
    </source>
</reference>
<proteinExistence type="predicted"/>
<dbReference type="KEGG" id="lll:129795729"/>
<dbReference type="OrthoDB" id="8187082at2759"/>
<evidence type="ECO:0000313" key="4">
    <source>
        <dbReference type="Proteomes" id="UP000092461"/>
    </source>
</evidence>
<dbReference type="EMBL" id="GITU01001677">
    <property type="protein sequence ID" value="MBC1170380.1"/>
    <property type="molecule type" value="Transcribed_RNA"/>
</dbReference>
<evidence type="ECO:0000313" key="2">
    <source>
        <dbReference type="EMBL" id="MBC1170380.1"/>
    </source>
</evidence>
<dbReference type="EnsemblMetazoa" id="LLOJ004188-RA">
    <property type="protein sequence ID" value="LLOJ004188-PA"/>
    <property type="gene ID" value="LLOJ004188"/>
</dbReference>
<accession>A0A1B0CIC6</accession>
<organism evidence="3 4">
    <name type="scientific">Lutzomyia longipalpis</name>
    <name type="common">Sand fly</name>
    <dbReference type="NCBI Taxonomy" id="7200"/>
    <lineage>
        <taxon>Eukaryota</taxon>
        <taxon>Metazoa</taxon>
        <taxon>Ecdysozoa</taxon>
        <taxon>Arthropoda</taxon>
        <taxon>Hexapoda</taxon>
        <taxon>Insecta</taxon>
        <taxon>Pterygota</taxon>
        <taxon>Neoptera</taxon>
        <taxon>Endopterygota</taxon>
        <taxon>Diptera</taxon>
        <taxon>Nematocera</taxon>
        <taxon>Psychodoidea</taxon>
        <taxon>Psychodidae</taxon>
        <taxon>Lutzomyia</taxon>
        <taxon>Lutzomyia</taxon>
    </lineage>
</organism>
<dbReference type="EMBL" id="AJWK01013184">
    <property type="status" value="NOT_ANNOTATED_CDS"/>
    <property type="molecule type" value="Genomic_DNA"/>
</dbReference>
<dbReference type="Proteomes" id="UP000092461">
    <property type="component" value="Unassembled WGS sequence"/>
</dbReference>
<reference evidence="2" key="2">
    <citation type="journal article" date="2020" name="BMC">
        <title>Leishmania infection induces a limited differential gene expression in the sand fly midgut.</title>
        <authorList>
            <person name="Coutinho-Abreu I.V."/>
            <person name="Serafim T.D."/>
            <person name="Meneses C."/>
            <person name="Kamhawi S."/>
            <person name="Oliveira F."/>
            <person name="Valenzuela J.G."/>
        </authorList>
    </citation>
    <scope>NUCLEOTIDE SEQUENCE</scope>
    <source>
        <strain evidence="2">Jacobina</strain>
        <tissue evidence="2">Midgut</tissue>
    </source>
</reference>